<name>A0A9P4DJQ6_CITFR</name>
<protein>
    <submittedName>
        <fullName evidence="1">Uncharacterized protein</fullName>
    </submittedName>
</protein>
<comment type="caution">
    <text evidence="1">The sequence shown here is derived from an EMBL/GenBank/DDBJ whole genome shotgun (WGS) entry which is preliminary data.</text>
</comment>
<accession>A0A9P4DJQ6</accession>
<evidence type="ECO:0000313" key="2">
    <source>
        <dbReference type="Proteomes" id="UP000885148"/>
    </source>
</evidence>
<dbReference type="RefSeq" id="WP_194857798.1">
    <property type="nucleotide sequence ID" value="NZ_JACYGL010000001.1"/>
</dbReference>
<evidence type="ECO:0000313" key="1">
    <source>
        <dbReference type="EMBL" id="HBH7044735.1"/>
    </source>
</evidence>
<sequence length="75" mass="8023">MNQAIEQIIYSALNKNEPGAGVGSTATVDDIIKGIKPYYQAASEAEKQAIIIRLSKLKAEPGVPIPSNIEKLLSN</sequence>
<gene>
    <name evidence="1" type="ORF">KV121_004881</name>
</gene>
<reference evidence="1" key="2">
    <citation type="submission" date="2021-07" db="EMBL/GenBank/DDBJ databases">
        <authorList>
            <consortium name="NCBI Pathogen Detection Project"/>
        </authorList>
    </citation>
    <scope>NUCLEOTIDE SEQUENCE</scope>
    <source>
        <strain evidence="1">91871</strain>
    </source>
</reference>
<dbReference type="Proteomes" id="UP000885148">
    <property type="component" value="Unassembled WGS sequence"/>
</dbReference>
<proteinExistence type="predicted"/>
<organism evidence="1 2">
    <name type="scientific">Citrobacter freundii</name>
    <dbReference type="NCBI Taxonomy" id="546"/>
    <lineage>
        <taxon>Bacteria</taxon>
        <taxon>Pseudomonadati</taxon>
        <taxon>Pseudomonadota</taxon>
        <taxon>Gammaproteobacteria</taxon>
        <taxon>Enterobacterales</taxon>
        <taxon>Enterobacteriaceae</taxon>
        <taxon>Citrobacter</taxon>
        <taxon>Citrobacter freundii complex</taxon>
    </lineage>
</organism>
<dbReference type="AlphaFoldDB" id="A0A9P4DJQ6"/>
<dbReference type="EMBL" id="DAESCB010000028">
    <property type="protein sequence ID" value="HBH7044735.1"/>
    <property type="molecule type" value="Genomic_DNA"/>
</dbReference>
<reference evidence="1" key="1">
    <citation type="journal article" date="2018" name="Genome Biol.">
        <title>SKESA: strategic k-mer extension for scrupulous assemblies.</title>
        <authorList>
            <person name="Souvorov A."/>
            <person name="Agarwala R."/>
            <person name="Lipman D.J."/>
        </authorList>
    </citation>
    <scope>NUCLEOTIDE SEQUENCE</scope>
    <source>
        <strain evidence="1">91871</strain>
    </source>
</reference>